<dbReference type="AlphaFoldDB" id="A0ABD6AV30"/>
<evidence type="ECO:0000313" key="2">
    <source>
        <dbReference type="Proteomes" id="UP001597187"/>
    </source>
</evidence>
<sequence length="410" mass="44241">MAALAEPTVLAAAKDALYPDISNQPSHYAVTETQFTQTQWGSWPIPESVRDRLAPFNTIRLSSGEPDLLGVGMPSTDVLNAEAAKTPVVAIEAKGSNLHPAKADIGRGIEQAHSHLPEVNLAYVAAPMQSITPTARSLARDLNIGVIGVESDDSVTFVEPARISGAGEFSTGVEAIRFQASTHGLTEGSFPLNHPKNYLGYALALAADGETETVYAENIVDDPGGGRRGAIILGLIDAREDGEYLTHAGAEVVRFGQAQCGSVDAALTQFDDWAGKRMRFTRYAPRWAQLARSVTMGYEPTKLIVDALESLHRDGMAAPTFPQLVKRACDLNQPLGVEVFFTQGRRDDVLTPDGEIDQSQMDDPDVYKSGSYFQYKAQLFHVGLVTTRGTDDGEEAVSDTWQLEHPLGTL</sequence>
<keyword evidence="2" id="KW-1185">Reference proteome</keyword>
<evidence type="ECO:0000313" key="1">
    <source>
        <dbReference type="EMBL" id="MFD1513474.1"/>
    </source>
</evidence>
<organism evidence="1 2">
    <name type="scientific">Halomarina rubra</name>
    <dbReference type="NCBI Taxonomy" id="2071873"/>
    <lineage>
        <taxon>Archaea</taxon>
        <taxon>Methanobacteriati</taxon>
        <taxon>Methanobacteriota</taxon>
        <taxon>Stenosarchaea group</taxon>
        <taxon>Halobacteria</taxon>
        <taxon>Halobacteriales</taxon>
        <taxon>Natronomonadaceae</taxon>
        <taxon>Halomarina</taxon>
    </lineage>
</organism>
<comment type="caution">
    <text evidence="1">The sequence shown here is derived from an EMBL/GenBank/DDBJ whole genome shotgun (WGS) entry which is preliminary data.</text>
</comment>
<reference evidence="1 2" key="1">
    <citation type="journal article" date="2019" name="Int. J. Syst. Evol. Microbiol.">
        <title>The Global Catalogue of Microorganisms (GCM) 10K type strain sequencing project: providing services to taxonomists for standard genome sequencing and annotation.</title>
        <authorList>
            <consortium name="The Broad Institute Genomics Platform"/>
            <consortium name="The Broad Institute Genome Sequencing Center for Infectious Disease"/>
            <person name="Wu L."/>
            <person name="Ma J."/>
        </authorList>
    </citation>
    <scope>NUCLEOTIDE SEQUENCE [LARGE SCALE GENOMIC DNA]</scope>
    <source>
        <strain evidence="1 2">CGMCC 1.12563</strain>
    </source>
</reference>
<protein>
    <submittedName>
        <fullName evidence="1">Uncharacterized protein</fullName>
    </submittedName>
</protein>
<dbReference type="Proteomes" id="UP001597187">
    <property type="component" value="Unassembled WGS sequence"/>
</dbReference>
<proteinExistence type="predicted"/>
<gene>
    <name evidence="1" type="ORF">ACFSBT_09315</name>
</gene>
<dbReference type="EMBL" id="JBHUDC010000003">
    <property type="protein sequence ID" value="MFD1513474.1"/>
    <property type="molecule type" value="Genomic_DNA"/>
</dbReference>
<name>A0ABD6AV30_9EURY</name>
<accession>A0ABD6AV30</accession>
<dbReference type="RefSeq" id="WP_250873427.1">
    <property type="nucleotide sequence ID" value="NZ_JALXFV010000003.1"/>
</dbReference>